<dbReference type="InterPro" id="IPR021284">
    <property type="entry name" value="DUF2750"/>
</dbReference>
<organism evidence="3 5">
    <name type="scientific">Staphylococcus lugdunensis</name>
    <dbReference type="NCBI Taxonomy" id="28035"/>
    <lineage>
        <taxon>Bacteria</taxon>
        <taxon>Bacillati</taxon>
        <taxon>Bacillota</taxon>
        <taxon>Bacilli</taxon>
        <taxon>Bacillales</taxon>
        <taxon>Staphylococcaceae</taxon>
        <taxon>Staphylococcus</taxon>
    </lineage>
</organism>
<dbReference type="AlphaFoldDB" id="A0A133QBJ6"/>
<evidence type="ECO:0000313" key="1">
    <source>
        <dbReference type="EMBL" id="KXA40266.1"/>
    </source>
</evidence>
<evidence type="ECO:0000313" key="2">
    <source>
        <dbReference type="EMBL" id="QEX38400.1"/>
    </source>
</evidence>
<protein>
    <submittedName>
        <fullName evidence="3">DUF2750 domain-containing protein</fullName>
    </submittedName>
</protein>
<dbReference type="Proteomes" id="UP000070063">
    <property type="component" value="Unassembled WGS sequence"/>
</dbReference>
<gene>
    <name evidence="3" type="ORF">EQ812_11655</name>
    <name evidence="2" type="ORF">FO454_05560</name>
    <name evidence="1" type="ORF">HMPREF3225_00193</name>
</gene>
<dbReference type="Proteomes" id="UP000293637">
    <property type="component" value="Unassembled WGS sequence"/>
</dbReference>
<evidence type="ECO:0000313" key="3">
    <source>
        <dbReference type="EMBL" id="TBW70389.1"/>
    </source>
</evidence>
<proteinExistence type="predicted"/>
<dbReference type="Proteomes" id="UP000325462">
    <property type="component" value="Chromosome"/>
</dbReference>
<dbReference type="RefSeq" id="WP_002461261.1">
    <property type="nucleotide sequence ID" value="NZ_AP021848.1"/>
</dbReference>
<keyword evidence="6" id="KW-1185">Reference proteome</keyword>
<dbReference type="Pfam" id="PF11042">
    <property type="entry name" value="DUF2750"/>
    <property type="match status" value="1"/>
</dbReference>
<evidence type="ECO:0000313" key="4">
    <source>
        <dbReference type="Proteomes" id="UP000070063"/>
    </source>
</evidence>
<evidence type="ECO:0000313" key="6">
    <source>
        <dbReference type="Proteomes" id="UP000325462"/>
    </source>
</evidence>
<name>A0A133QBJ6_STALU</name>
<dbReference type="STRING" id="28035.B6N84_04210"/>
<dbReference type="EMBL" id="CP041722">
    <property type="protein sequence ID" value="QEX38400.1"/>
    <property type="molecule type" value="Genomic_DNA"/>
</dbReference>
<reference evidence="1 4" key="1">
    <citation type="submission" date="2016-01" db="EMBL/GenBank/DDBJ databases">
        <authorList>
            <person name="Mitreva M."/>
            <person name="Pepin K.H."/>
            <person name="Mihindukulasuriya K.A."/>
            <person name="Fulton R."/>
            <person name="Fronick C."/>
            <person name="O'Laughlin M."/>
            <person name="Miner T."/>
            <person name="Herter B."/>
            <person name="Rosa B.A."/>
            <person name="Cordes M."/>
            <person name="Tomlinson C."/>
            <person name="Wollam A."/>
            <person name="Palsikar V.B."/>
            <person name="Mardis E.R."/>
            <person name="Wilson R.K."/>
        </authorList>
    </citation>
    <scope>NUCLEOTIDE SEQUENCE [LARGE SCALE GENOMIC DNA]</scope>
    <source>
        <strain evidence="1 4">MJR7738</strain>
    </source>
</reference>
<dbReference type="EMBL" id="LRQI01000013">
    <property type="protein sequence ID" value="KXA40266.1"/>
    <property type="molecule type" value="Genomic_DNA"/>
</dbReference>
<sequence>MSFKNETFFKDILINEEFFFASTSKKLVRIYYQGQLYPAAWTNEYMARTFLEDHQVDYDKVVQIDIDTFATYELDDLFDKGDKVVINASENHPGQLINVVDTTDEIMTELDRIRTKEFVKDIAKNDEVFGLTRKGQKSFILIGDDKKEKPYIMPVWSMKGRALKVRDQDFEECELIEVESSVFGEWLDELRDDNKAVAIDLKPGVVGTIVSAQYLSNEATF</sequence>
<reference evidence="3 5" key="2">
    <citation type="journal article" date="2019" name="Sci. Transl. Med.">
        <title>Quorum sensing between bacterial species on the skin protects against epidermal injury in atopic dermatitis.</title>
        <authorList>
            <person name="Williams M.R."/>
        </authorList>
    </citation>
    <scope>NUCLEOTIDE SEQUENCE [LARGE SCALE GENOMIC DNA]</scope>
    <source>
        <strain evidence="3 5">E7</strain>
    </source>
</reference>
<dbReference type="GeneID" id="58091577"/>
<dbReference type="eggNOG" id="ENOG503054P">
    <property type="taxonomic scope" value="Bacteria"/>
</dbReference>
<reference evidence="2 6" key="3">
    <citation type="submission" date="2019-07" db="EMBL/GenBank/DDBJ databases">
        <title>Comparative genome analysis of staphylococcus lugdunensis shows clonal complex-dependent diversity of the putative virulence factor, ess/type vii locus.</title>
        <authorList>
            <person name="Lebeurre J."/>
            <person name="Dahyot S."/>
            <person name="Diene S."/>
            <person name="Paulay A."/>
            <person name="Aubourg M."/>
            <person name="Argemi X."/>
            <person name="Giard J.-C."/>
            <person name="Tournier I."/>
            <person name="Francois P."/>
            <person name="Pestel-Caron M."/>
        </authorList>
    </citation>
    <scope>NUCLEOTIDE SEQUENCE [LARGE SCALE GENOMIC DNA]</scope>
    <source>
        <strain evidence="2 6">SL13</strain>
    </source>
</reference>
<dbReference type="OMA" id="QDFEECE"/>
<dbReference type="EMBL" id="SCHB01000010">
    <property type="protein sequence ID" value="TBW70389.1"/>
    <property type="molecule type" value="Genomic_DNA"/>
</dbReference>
<accession>A0A133QBJ6</accession>
<evidence type="ECO:0000313" key="5">
    <source>
        <dbReference type="Proteomes" id="UP000293637"/>
    </source>
</evidence>